<sequence length="454" mass="53860">MPKGKNAKKAAKKAAAMRQQFKDYFERERTYGLLSIARREKEWKKMLMKISVPHMREELDFAWISFERAMDNKDMEITLLLEELNRTEEQLNMNFKNHLDHIDEFIATFQATTNQLKTDFNNNITELEKSMDDNFGGIYEIWKEDEIYLKTVIYILGMVKKEQRETILADFYNKLEQLETKNAQKLQRIRSFLTDTHLALEAESEKLLSEYQQNLSKRRVYYENLKHQDDILKKNLEAQIQKLQEMYDTSKILKRKLFDCQSYLGRRVSDLENEWQFFNNAYTLLKRKLANDRQLDARKLQVLTVSFTETAQILEKIKHKGEHLLKLAAVCRKLETQEEKILPFPCENIGGFHKTINVEEEVYIKEMELFWGKVAQAEASRDALMEERNFLLKENKELKRELHNYCQCLNCPMPQTQFNAELNTNKTAPKSKSFNVTDGIKELRKFSMHGINLV</sequence>
<dbReference type="AlphaFoldDB" id="A0A9N9THW8"/>
<dbReference type="Proteomes" id="UP001153712">
    <property type="component" value="Chromosome 12"/>
</dbReference>
<evidence type="ECO:0000256" key="1">
    <source>
        <dbReference type="ARBA" id="ARBA00004611"/>
    </source>
</evidence>
<dbReference type="GO" id="GO:0003352">
    <property type="term" value="P:regulation of cilium movement"/>
    <property type="evidence" value="ECO:0007669"/>
    <property type="project" value="TreeGrafter"/>
</dbReference>
<evidence type="ECO:0000256" key="7">
    <source>
        <dbReference type="ARBA" id="ARBA00023273"/>
    </source>
</evidence>
<keyword evidence="16" id="KW-1185">Reference proteome</keyword>
<evidence type="ECO:0000256" key="9">
    <source>
        <dbReference type="ARBA" id="ARBA00038424"/>
    </source>
</evidence>
<feature type="coiled-coil region" evidence="13">
    <location>
        <begin position="374"/>
        <end position="401"/>
    </location>
</feature>
<dbReference type="OrthoDB" id="7760980at2759"/>
<evidence type="ECO:0000256" key="12">
    <source>
        <dbReference type="ARBA" id="ARBA00045865"/>
    </source>
</evidence>
<dbReference type="InterPro" id="IPR039505">
    <property type="entry name" value="DRC1/2_N"/>
</dbReference>
<evidence type="ECO:0000256" key="13">
    <source>
        <dbReference type="SAM" id="Coils"/>
    </source>
</evidence>
<reference evidence="15" key="1">
    <citation type="submission" date="2022-01" db="EMBL/GenBank/DDBJ databases">
        <authorList>
            <person name="King R."/>
        </authorList>
    </citation>
    <scope>NUCLEOTIDE SEQUENCE</scope>
</reference>
<evidence type="ECO:0000256" key="5">
    <source>
        <dbReference type="ARBA" id="ARBA00023069"/>
    </source>
</evidence>
<dbReference type="GO" id="GO:0070286">
    <property type="term" value="P:axonemal dynein complex assembly"/>
    <property type="evidence" value="ECO:0007669"/>
    <property type="project" value="InterPro"/>
</dbReference>
<evidence type="ECO:0000256" key="4">
    <source>
        <dbReference type="ARBA" id="ARBA00023054"/>
    </source>
</evidence>
<keyword evidence="6" id="KW-0206">Cytoskeleton</keyword>
<organism evidence="15 16">
    <name type="scientific">Phyllotreta striolata</name>
    <name type="common">Striped flea beetle</name>
    <name type="synonym">Crioceris striolata</name>
    <dbReference type="NCBI Taxonomy" id="444603"/>
    <lineage>
        <taxon>Eukaryota</taxon>
        <taxon>Metazoa</taxon>
        <taxon>Ecdysozoa</taxon>
        <taxon>Arthropoda</taxon>
        <taxon>Hexapoda</taxon>
        <taxon>Insecta</taxon>
        <taxon>Pterygota</taxon>
        <taxon>Neoptera</taxon>
        <taxon>Endopterygota</taxon>
        <taxon>Coleoptera</taxon>
        <taxon>Polyphaga</taxon>
        <taxon>Cucujiformia</taxon>
        <taxon>Chrysomeloidea</taxon>
        <taxon>Chrysomelidae</taxon>
        <taxon>Galerucinae</taxon>
        <taxon>Alticini</taxon>
        <taxon>Phyllotreta</taxon>
    </lineage>
</organism>
<keyword evidence="5" id="KW-0969">Cilium</keyword>
<comment type="similarity">
    <text evidence="9">Belongs to the DRC2 family.</text>
</comment>
<dbReference type="PANTHER" id="PTHR21625:SF0">
    <property type="entry name" value="DYNEIN REGULATORY COMPLEX SUBUNIT 2"/>
    <property type="match status" value="1"/>
</dbReference>
<evidence type="ECO:0000259" key="14">
    <source>
        <dbReference type="Pfam" id="PF14772"/>
    </source>
</evidence>
<keyword evidence="2" id="KW-0963">Cytoplasm</keyword>
<dbReference type="Pfam" id="PF14772">
    <property type="entry name" value="NYD-SP28"/>
    <property type="match status" value="1"/>
</dbReference>
<evidence type="ECO:0000256" key="10">
    <source>
        <dbReference type="ARBA" id="ARBA00040899"/>
    </source>
</evidence>
<proteinExistence type="inferred from homology"/>
<evidence type="ECO:0000256" key="2">
    <source>
        <dbReference type="ARBA" id="ARBA00022490"/>
    </source>
</evidence>
<dbReference type="InterPro" id="IPR039750">
    <property type="entry name" value="DRC1/DRC2"/>
</dbReference>
<feature type="domain" description="Dynein regulatory complex protein 1/2 N-terminal" evidence="14">
    <location>
        <begin position="8"/>
        <end position="102"/>
    </location>
</feature>
<dbReference type="PANTHER" id="PTHR21625">
    <property type="entry name" value="NYD-SP28 PROTEIN"/>
    <property type="match status" value="1"/>
</dbReference>
<evidence type="ECO:0000256" key="3">
    <source>
        <dbReference type="ARBA" id="ARBA00022846"/>
    </source>
</evidence>
<evidence type="ECO:0000256" key="8">
    <source>
        <dbReference type="ARBA" id="ARBA00037841"/>
    </source>
</evidence>
<feature type="coiled-coil region" evidence="13">
    <location>
        <begin position="226"/>
        <end position="253"/>
    </location>
</feature>
<accession>A0A9N9THW8</accession>
<dbReference type="GO" id="GO:0060285">
    <property type="term" value="P:cilium-dependent cell motility"/>
    <property type="evidence" value="ECO:0007669"/>
    <property type="project" value="TreeGrafter"/>
</dbReference>
<evidence type="ECO:0000313" key="16">
    <source>
        <dbReference type="Proteomes" id="UP001153712"/>
    </source>
</evidence>
<protein>
    <recommendedName>
        <fullName evidence="10">Dynein regulatory complex subunit 2</fullName>
    </recommendedName>
    <alternativeName>
        <fullName evidence="11">Coiled-coil domain-containing protein 65</fullName>
    </alternativeName>
</protein>
<evidence type="ECO:0000256" key="11">
    <source>
        <dbReference type="ARBA" id="ARBA00041517"/>
    </source>
</evidence>
<keyword evidence="4 13" id="KW-0175">Coiled coil</keyword>
<gene>
    <name evidence="15" type="ORF">PHYEVI_LOCUS2760</name>
</gene>
<name>A0A9N9THW8_PHYSR</name>
<comment type="function">
    <text evidence="12">Component of the nexin-dynein regulatory complex (N-DRC), a key regulator of ciliary/flagellar motility which maintains the alignment and integrity of the distal axoneme and regulates microtubule sliding in motile axonemes. Plays a critical role in the assembly of N-DRC and also stabilizes the assembly of multiple inner dynein arms and radial spokes. Coassembles with DRC1 to form a central scaffold needed for assembly of the N-DRC and its attachment to the outer doublet microtubules.</text>
</comment>
<dbReference type="GO" id="GO:0005858">
    <property type="term" value="C:axonemal dynein complex"/>
    <property type="evidence" value="ECO:0007669"/>
    <property type="project" value="InterPro"/>
</dbReference>
<evidence type="ECO:0000256" key="6">
    <source>
        <dbReference type="ARBA" id="ARBA00023212"/>
    </source>
</evidence>
<evidence type="ECO:0000313" key="15">
    <source>
        <dbReference type="EMBL" id="CAG9856337.1"/>
    </source>
</evidence>
<keyword evidence="3" id="KW-0282">Flagellum</keyword>
<comment type="subcellular location">
    <subcellularLocation>
        <location evidence="1">Cytoplasm</location>
        <location evidence="1">Cytoskeleton</location>
        <location evidence="1">Flagellum axoneme</location>
    </subcellularLocation>
    <subcellularLocation>
        <location evidence="8">Cytoplasm</location>
        <location evidence="8">Cytoskeleton</location>
        <location evidence="8">Flagellum basal body</location>
    </subcellularLocation>
</comment>
<dbReference type="EMBL" id="OU900105">
    <property type="protein sequence ID" value="CAG9856337.1"/>
    <property type="molecule type" value="Genomic_DNA"/>
</dbReference>
<keyword evidence="7" id="KW-0966">Cell projection</keyword>